<dbReference type="AlphaFoldDB" id="A0AAW9SGM1"/>
<dbReference type="EMBL" id="JBDKWZ010000010">
    <property type="protein sequence ID" value="MEN7549846.1"/>
    <property type="molecule type" value="Genomic_DNA"/>
</dbReference>
<dbReference type="PRINTS" id="PR00080">
    <property type="entry name" value="SDRFAMILY"/>
</dbReference>
<sequence length="257" mass="27762">MKNFERKRVLVTGAAAGIGFGICKAFAEAGATVGLNDIHAKLAEEAATKINDQLQRLAVYPLGFDVSNVPEMQQAFQEFYSLRGGIDVFVANAGITSYESFLSSNPDDFDKIVSVNLRGSFFTAQAAAKIMIRQPNPGKIIFMSSVTGLQAHKNLTVYGLTKAGIRMMTKSLALELGEYGINVNAVGAGATLTERTLELDPEYEEKWNGVTPIGRTATVEDIAHTVMFLASEEARHITGETIMVDGGWTIHSPLPND</sequence>
<dbReference type="GO" id="GO:0016491">
    <property type="term" value="F:oxidoreductase activity"/>
    <property type="evidence" value="ECO:0007669"/>
    <property type="project" value="UniProtKB-KW"/>
</dbReference>
<dbReference type="InterPro" id="IPR036291">
    <property type="entry name" value="NAD(P)-bd_dom_sf"/>
</dbReference>
<comment type="similarity">
    <text evidence="1">Belongs to the short-chain dehydrogenases/reductases (SDR) family.</text>
</comment>
<dbReference type="Gene3D" id="3.40.50.720">
    <property type="entry name" value="NAD(P)-binding Rossmann-like Domain"/>
    <property type="match status" value="1"/>
</dbReference>
<evidence type="ECO:0000256" key="1">
    <source>
        <dbReference type="ARBA" id="ARBA00006484"/>
    </source>
</evidence>
<dbReference type="Proteomes" id="UP001403385">
    <property type="component" value="Unassembled WGS sequence"/>
</dbReference>
<dbReference type="SUPFAM" id="SSF51735">
    <property type="entry name" value="NAD(P)-binding Rossmann-fold domains"/>
    <property type="match status" value="1"/>
</dbReference>
<dbReference type="FunFam" id="3.40.50.720:FF:000084">
    <property type="entry name" value="Short-chain dehydrogenase reductase"/>
    <property type="match status" value="1"/>
</dbReference>
<keyword evidence="2" id="KW-0560">Oxidoreductase</keyword>
<gene>
    <name evidence="3" type="ORF">AAG747_18115</name>
</gene>
<evidence type="ECO:0000313" key="4">
    <source>
        <dbReference type="Proteomes" id="UP001403385"/>
    </source>
</evidence>
<dbReference type="PANTHER" id="PTHR43669">
    <property type="entry name" value="5-KETO-D-GLUCONATE 5-REDUCTASE"/>
    <property type="match status" value="1"/>
</dbReference>
<dbReference type="PRINTS" id="PR00081">
    <property type="entry name" value="GDHRDH"/>
</dbReference>
<dbReference type="RefSeq" id="WP_346822624.1">
    <property type="nucleotide sequence ID" value="NZ_JBDKWZ010000010.1"/>
</dbReference>
<evidence type="ECO:0000313" key="3">
    <source>
        <dbReference type="EMBL" id="MEN7549846.1"/>
    </source>
</evidence>
<dbReference type="Pfam" id="PF13561">
    <property type="entry name" value="adh_short_C2"/>
    <property type="match status" value="1"/>
</dbReference>
<reference evidence="3 4" key="1">
    <citation type="submission" date="2024-04" db="EMBL/GenBank/DDBJ databases">
        <title>Novel genus in family Flammeovirgaceae.</title>
        <authorList>
            <person name="Nguyen T.H."/>
            <person name="Vuong T.Q."/>
            <person name="Le H."/>
            <person name="Kim S.-G."/>
        </authorList>
    </citation>
    <scope>NUCLEOTIDE SEQUENCE [LARGE SCALE GENOMIC DNA]</scope>
    <source>
        <strain evidence="3 4">JCM 23209</strain>
    </source>
</reference>
<dbReference type="CDD" id="cd05233">
    <property type="entry name" value="SDR_c"/>
    <property type="match status" value="1"/>
</dbReference>
<keyword evidence="4" id="KW-1185">Reference proteome</keyword>
<dbReference type="InterPro" id="IPR002347">
    <property type="entry name" value="SDR_fam"/>
</dbReference>
<protein>
    <submittedName>
        <fullName evidence="3">SDR family NAD(P)-dependent oxidoreductase</fullName>
    </submittedName>
</protein>
<name>A0AAW9SGM1_9BACT</name>
<organism evidence="3 4">
    <name type="scientific">Rapidithrix thailandica</name>
    <dbReference type="NCBI Taxonomy" id="413964"/>
    <lineage>
        <taxon>Bacteria</taxon>
        <taxon>Pseudomonadati</taxon>
        <taxon>Bacteroidota</taxon>
        <taxon>Cytophagia</taxon>
        <taxon>Cytophagales</taxon>
        <taxon>Flammeovirgaceae</taxon>
        <taxon>Rapidithrix</taxon>
    </lineage>
</organism>
<proteinExistence type="inferred from homology"/>
<dbReference type="PANTHER" id="PTHR43669:SF3">
    <property type="entry name" value="ALCOHOL DEHYDROGENASE, PUTATIVE (AFU_ORTHOLOGUE AFUA_3G03445)-RELATED"/>
    <property type="match status" value="1"/>
</dbReference>
<accession>A0AAW9SGM1</accession>
<evidence type="ECO:0000256" key="2">
    <source>
        <dbReference type="ARBA" id="ARBA00023002"/>
    </source>
</evidence>
<comment type="caution">
    <text evidence="3">The sequence shown here is derived from an EMBL/GenBank/DDBJ whole genome shotgun (WGS) entry which is preliminary data.</text>
</comment>